<accession>A0A117ITQ3</accession>
<dbReference type="AlphaFoldDB" id="A0A117ITQ3"/>
<dbReference type="EMBL" id="LLYW01000005">
    <property type="protein sequence ID" value="KUH34415.1"/>
    <property type="molecule type" value="Genomic_DNA"/>
</dbReference>
<proteinExistence type="predicted"/>
<reference evidence="1 2" key="1">
    <citation type="submission" date="2015-10" db="EMBL/GenBank/DDBJ databases">
        <title>Draft genome sequence of Thermococcus celericrescens strain DSM 17994.</title>
        <authorList>
            <person name="Hong S.-J."/>
            <person name="Park C.-E."/>
            <person name="Shin J.-H."/>
        </authorList>
    </citation>
    <scope>NUCLEOTIDE SEQUENCE [LARGE SCALE GENOMIC DNA]</scope>
    <source>
        <strain evidence="1 2">DSM 17994</strain>
    </source>
</reference>
<dbReference type="Proteomes" id="UP000053462">
    <property type="component" value="Unassembled WGS sequence"/>
</dbReference>
<sequence length="170" mass="20520">MAIDESNNAAAMVVVNYEDLPRLTKDFRRIRHFREVKRNRNRYLKEESKPKLEKAVRKYYLELRYYPKIGHYFWEDVEYYAQFGLEIIADDKLWRAVVGRFEDVQISIVKEGDIASAIEELKQKLWKAQKEKDIITQAEAERELEYYLQRKILITIADNHVNLRRRGLKH</sequence>
<evidence type="ECO:0000313" key="1">
    <source>
        <dbReference type="EMBL" id="KUH34415.1"/>
    </source>
</evidence>
<name>A0A117ITQ3_9EURY</name>
<gene>
    <name evidence="1" type="ORF">APY94_01925</name>
</gene>
<organism evidence="1 2">
    <name type="scientific">Thermococcus celericrescens</name>
    <dbReference type="NCBI Taxonomy" id="227598"/>
    <lineage>
        <taxon>Archaea</taxon>
        <taxon>Methanobacteriati</taxon>
        <taxon>Methanobacteriota</taxon>
        <taxon>Thermococci</taxon>
        <taxon>Thermococcales</taxon>
        <taxon>Thermococcaceae</taxon>
        <taxon>Thermococcus</taxon>
    </lineage>
</organism>
<protein>
    <submittedName>
        <fullName evidence="1">Uncharacterized protein</fullName>
    </submittedName>
</protein>
<comment type="caution">
    <text evidence="1">The sequence shown here is derived from an EMBL/GenBank/DDBJ whole genome shotgun (WGS) entry which is preliminary data.</text>
</comment>
<evidence type="ECO:0000313" key="2">
    <source>
        <dbReference type="Proteomes" id="UP000053462"/>
    </source>
</evidence>
<keyword evidence="2" id="KW-1185">Reference proteome</keyword>